<organism evidence="1 2">
    <name type="scientific">Solanum commersonii</name>
    <name type="common">Commerson's wild potato</name>
    <name type="synonym">Commerson's nightshade</name>
    <dbReference type="NCBI Taxonomy" id="4109"/>
    <lineage>
        <taxon>Eukaryota</taxon>
        <taxon>Viridiplantae</taxon>
        <taxon>Streptophyta</taxon>
        <taxon>Embryophyta</taxon>
        <taxon>Tracheophyta</taxon>
        <taxon>Spermatophyta</taxon>
        <taxon>Magnoliopsida</taxon>
        <taxon>eudicotyledons</taxon>
        <taxon>Gunneridae</taxon>
        <taxon>Pentapetalae</taxon>
        <taxon>asterids</taxon>
        <taxon>lamiids</taxon>
        <taxon>Solanales</taxon>
        <taxon>Solanaceae</taxon>
        <taxon>Solanoideae</taxon>
        <taxon>Solaneae</taxon>
        <taxon>Solanum</taxon>
    </lineage>
</organism>
<accession>A0A9J5Y3E5</accession>
<comment type="caution">
    <text evidence="1">The sequence shown here is derived from an EMBL/GenBank/DDBJ whole genome shotgun (WGS) entry which is preliminary data.</text>
</comment>
<dbReference type="Proteomes" id="UP000824120">
    <property type="component" value="Chromosome 7"/>
</dbReference>
<sequence length="128" mass="14422">MADCLSFFTIHVTHFELAEVDFSLAKVDILIELENRDSSCMLAIIGIVLSSESSSSMTLCENAVKKYLVNEYFTEADYPTALVLTHLVFLCTDFDPDKRPSMKDVIDALNAVGMRGVKRKRDEYDAEQ</sequence>
<dbReference type="AlphaFoldDB" id="A0A9J5Y3E5"/>
<evidence type="ECO:0000313" key="1">
    <source>
        <dbReference type="EMBL" id="KAG5593796.1"/>
    </source>
</evidence>
<proteinExistence type="predicted"/>
<evidence type="ECO:0000313" key="2">
    <source>
        <dbReference type="Proteomes" id="UP000824120"/>
    </source>
</evidence>
<reference evidence="1 2" key="1">
    <citation type="submission" date="2020-09" db="EMBL/GenBank/DDBJ databases">
        <title>De no assembly of potato wild relative species, Solanum commersonii.</title>
        <authorList>
            <person name="Cho K."/>
        </authorList>
    </citation>
    <scope>NUCLEOTIDE SEQUENCE [LARGE SCALE GENOMIC DNA]</scope>
    <source>
        <strain evidence="1">LZ3.2</strain>
        <tissue evidence="1">Leaf</tissue>
    </source>
</reference>
<keyword evidence="2" id="KW-1185">Reference proteome</keyword>
<dbReference type="OrthoDB" id="1300456at2759"/>
<dbReference type="EMBL" id="JACXVP010000007">
    <property type="protein sequence ID" value="KAG5593796.1"/>
    <property type="molecule type" value="Genomic_DNA"/>
</dbReference>
<name>A0A9J5Y3E5_SOLCO</name>
<gene>
    <name evidence="1" type="ORF">H5410_035028</name>
</gene>
<protein>
    <submittedName>
        <fullName evidence="1">Uncharacterized protein</fullName>
    </submittedName>
</protein>